<gene>
    <name evidence="1" type="ORF">PENSUB_2125</name>
</gene>
<organism evidence="1 2">
    <name type="scientific">Penicillium subrubescens</name>
    <dbReference type="NCBI Taxonomy" id="1316194"/>
    <lineage>
        <taxon>Eukaryota</taxon>
        <taxon>Fungi</taxon>
        <taxon>Dikarya</taxon>
        <taxon>Ascomycota</taxon>
        <taxon>Pezizomycotina</taxon>
        <taxon>Eurotiomycetes</taxon>
        <taxon>Eurotiomycetidae</taxon>
        <taxon>Eurotiales</taxon>
        <taxon>Aspergillaceae</taxon>
        <taxon>Penicillium</taxon>
    </lineage>
</organism>
<dbReference type="EMBL" id="MNBE01000228">
    <property type="protein sequence ID" value="OKP12389.1"/>
    <property type="molecule type" value="Genomic_DNA"/>
</dbReference>
<comment type="caution">
    <text evidence="1">The sequence shown here is derived from an EMBL/GenBank/DDBJ whole genome shotgun (WGS) entry which is preliminary data.</text>
</comment>
<name>A0A1Q5UIX9_9EURO</name>
<keyword evidence="2" id="KW-1185">Reference proteome</keyword>
<protein>
    <submittedName>
        <fullName evidence="1">Uncharacterized protein</fullName>
    </submittedName>
</protein>
<evidence type="ECO:0000313" key="2">
    <source>
        <dbReference type="Proteomes" id="UP000186955"/>
    </source>
</evidence>
<accession>A0A1Q5UIX9</accession>
<reference evidence="1 2" key="1">
    <citation type="submission" date="2016-10" db="EMBL/GenBank/DDBJ databases">
        <title>Genome sequence of the ascomycete fungus Penicillium subrubescens.</title>
        <authorList>
            <person name="De Vries R.P."/>
            <person name="Peng M."/>
            <person name="Dilokpimol A."/>
            <person name="Hilden K."/>
            <person name="Makela M.R."/>
            <person name="Grigoriev I."/>
            <person name="Riley R."/>
            <person name="Granchi Z."/>
        </authorList>
    </citation>
    <scope>NUCLEOTIDE SEQUENCE [LARGE SCALE GENOMIC DNA]</scope>
    <source>
        <strain evidence="1 2">CBS 132785</strain>
    </source>
</reference>
<dbReference type="Proteomes" id="UP000186955">
    <property type="component" value="Unassembled WGS sequence"/>
</dbReference>
<dbReference type="AlphaFoldDB" id="A0A1Q5UIX9"/>
<evidence type="ECO:0000313" key="1">
    <source>
        <dbReference type="EMBL" id="OKP12389.1"/>
    </source>
</evidence>
<sequence>MRPHLLQVLSKAPAPGNRHVELYPRPINAHRKYVAGQSVKVHLSRSISERCQQHNKHSDVEGTTRRGCDRSCSMWSITSVDPLAMQVPTGGLSIRADKWLV</sequence>
<proteinExistence type="predicted"/>